<evidence type="ECO:0000313" key="4">
    <source>
        <dbReference type="Proteomes" id="UP000177659"/>
    </source>
</evidence>
<proteinExistence type="predicted"/>
<feature type="transmembrane region" description="Helical" evidence="1">
    <location>
        <begin position="58"/>
        <end position="77"/>
    </location>
</feature>
<dbReference type="PANTHER" id="PTHR37938:SF1">
    <property type="entry name" value="BLL0215 PROTEIN"/>
    <property type="match status" value="1"/>
</dbReference>
<dbReference type="Pfam" id="PF03703">
    <property type="entry name" value="bPH_2"/>
    <property type="match status" value="1"/>
</dbReference>
<dbReference type="AlphaFoldDB" id="A0A1F6D0Z4"/>
<reference evidence="3 4" key="1">
    <citation type="journal article" date="2016" name="Nat. Commun.">
        <title>Thousands of microbial genomes shed light on interconnected biogeochemical processes in an aquifer system.</title>
        <authorList>
            <person name="Anantharaman K."/>
            <person name="Brown C.T."/>
            <person name="Hug L.A."/>
            <person name="Sharon I."/>
            <person name="Castelle C.J."/>
            <person name="Probst A.J."/>
            <person name="Thomas B.C."/>
            <person name="Singh A."/>
            <person name="Wilkins M.J."/>
            <person name="Karaoz U."/>
            <person name="Brodie E.L."/>
            <person name="Williams K.H."/>
            <person name="Hubbard S.S."/>
            <person name="Banfield J.F."/>
        </authorList>
    </citation>
    <scope>NUCLEOTIDE SEQUENCE [LARGE SCALE GENOMIC DNA]</scope>
</reference>
<dbReference type="InterPro" id="IPR005182">
    <property type="entry name" value="YdbS-like_PH"/>
</dbReference>
<evidence type="ECO:0000313" key="3">
    <source>
        <dbReference type="EMBL" id="OGG55103.1"/>
    </source>
</evidence>
<name>A0A1F6D0Z4_9BACT</name>
<evidence type="ECO:0000259" key="2">
    <source>
        <dbReference type="Pfam" id="PF03703"/>
    </source>
</evidence>
<organism evidence="3 4">
    <name type="scientific">Candidatus Kaiserbacteria bacterium RIFCSPHIGHO2_02_FULL_49_11</name>
    <dbReference type="NCBI Taxonomy" id="1798489"/>
    <lineage>
        <taxon>Bacteria</taxon>
        <taxon>Candidatus Kaiseribacteriota</taxon>
    </lineage>
</organism>
<accession>A0A1F6D0Z4</accession>
<comment type="caution">
    <text evidence="3">The sequence shown here is derived from an EMBL/GenBank/DDBJ whole genome shotgun (WGS) entry which is preliminary data.</text>
</comment>
<sequence>MIYLQEGEQVEAKVHKHWFILFRDSLGVLIMFAIPFIGWEFFTRNGTIEAMSFPINPALLTFLASLWALFMWLRFFAIWTDYYLDIWIVTDQRVVNIDQKSLFRREVSTLRMERVQDISIEVDGIIATVLNFGTIRVQSAGESKDFLIEGIANPESIKRKILARMDALESPVQFSKGV</sequence>
<keyword evidence="1" id="KW-1133">Transmembrane helix</keyword>
<evidence type="ECO:0000256" key="1">
    <source>
        <dbReference type="SAM" id="Phobius"/>
    </source>
</evidence>
<gene>
    <name evidence="3" type="ORF">A3D62_01115</name>
</gene>
<dbReference type="Proteomes" id="UP000177659">
    <property type="component" value="Unassembled WGS sequence"/>
</dbReference>
<dbReference type="PANTHER" id="PTHR37938">
    <property type="entry name" value="BLL0215 PROTEIN"/>
    <property type="match status" value="1"/>
</dbReference>
<feature type="transmembrane region" description="Helical" evidence="1">
    <location>
        <begin position="20"/>
        <end position="38"/>
    </location>
</feature>
<keyword evidence="1" id="KW-0472">Membrane</keyword>
<keyword evidence="1" id="KW-0812">Transmembrane</keyword>
<dbReference type="EMBL" id="MFLC01000018">
    <property type="protein sequence ID" value="OGG55103.1"/>
    <property type="molecule type" value="Genomic_DNA"/>
</dbReference>
<feature type="domain" description="YdbS-like PH" evidence="2">
    <location>
        <begin position="89"/>
        <end position="155"/>
    </location>
</feature>
<protein>
    <recommendedName>
        <fullName evidence="2">YdbS-like PH domain-containing protein</fullName>
    </recommendedName>
</protein>